<dbReference type="Pfam" id="PF14035">
    <property type="entry name" value="YlzJ"/>
    <property type="match status" value="1"/>
</dbReference>
<dbReference type="OrthoDB" id="1683573at2"/>
<name>A0A0A5GB21_9BACI</name>
<proteinExistence type="predicted"/>
<dbReference type="AlphaFoldDB" id="A0A0A5GB21"/>
<evidence type="ECO:0000313" key="2">
    <source>
        <dbReference type="Proteomes" id="UP000030401"/>
    </source>
</evidence>
<dbReference type="EMBL" id="AVPG01000002">
    <property type="protein sequence ID" value="KGX88388.1"/>
    <property type="molecule type" value="Genomic_DNA"/>
</dbReference>
<dbReference type="Proteomes" id="UP000030401">
    <property type="component" value="Unassembled WGS sequence"/>
</dbReference>
<dbReference type="STRING" id="1385512.N784_06915"/>
<dbReference type="InterPro" id="IPR025619">
    <property type="entry name" value="YlzJ"/>
</dbReference>
<sequence length="74" mass="8730">MIHYTPLSEHDIFEDDPTQYDQHKIVHVRGKSVKVQQLEDGSYQVVHLLSTNPQHYLDQHCMPGTILKQQDFRD</sequence>
<reference evidence="1 2" key="1">
    <citation type="submission" date="2013-08" db="EMBL/GenBank/DDBJ databases">
        <authorList>
            <person name="Huang J."/>
            <person name="Wang G."/>
        </authorList>
    </citation>
    <scope>NUCLEOTIDE SEQUENCE [LARGE SCALE GENOMIC DNA]</scope>
    <source>
        <strain evidence="1 2">JSM 072002</strain>
    </source>
</reference>
<accession>A0A0A5GB21</accession>
<evidence type="ECO:0000313" key="1">
    <source>
        <dbReference type="EMBL" id="KGX88388.1"/>
    </source>
</evidence>
<keyword evidence="2" id="KW-1185">Reference proteome</keyword>
<dbReference type="RefSeq" id="WP_036831860.1">
    <property type="nucleotide sequence ID" value="NZ_AVPG01000002.1"/>
</dbReference>
<gene>
    <name evidence="1" type="ORF">N784_06915</name>
</gene>
<organism evidence="1 2">
    <name type="scientific">Pontibacillus litoralis JSM 072002</name>
    <dbReference type="NCBI Taxonomy" id="1385512"/>
    <lineage>
        <taxon>Bacteria</taxon>
        <taxon>Bacillati</taxon>
        <taxon>Bacillota</taxon>
        <taxon>Bacilli</taxon>
        <taxon>Bacillales</taxon>
        <taxon>Bacillaceae</taxon>
        <taxon>Pontibacillus</taxon>
    </lineage>
</organism>
<dbReference type="eggNOG" id="ENOG50339QU">
    <property type="taxonomic scope" value="Bacteria"/>
</dbReference>
<protein>
    <submittedName>
        <fullName evidence="1">Uncharacterized protein</fullName>
    </submittedName>
</protein>
<comment type="caution">
    <text evidence="1">The sequence shown here is derived from an EMBL/GenBank/DDBJ whole genome shotgun (WGS) entry which is preliminary data.</text>
</comment>